<evidence type="ECO:0000256" key="2">
    <source>
        <dbReference type="PIRSR" id="PIRSR603469-2"/>
    </source>
</evidence>
<dbReference type="InterPro" id="IPR023296">
    <property type="entry name" value="Glyco_hydro_beta-prop_sf"/>
</dbReference>
<dbReference type="GO" id="GO:0050053">
    <property type="term" value="F:levansucrase activity"/>
    <property type="evidence" value="ECO:0007669"/>
    <property type="project" value="InterPro"/>
</dbReference>
<dbReference type="RefSeq" id="WP_127690258.1">
    <property type="nucleotide sequence ID" value="NZ_RZUL01000002.1"/>
</dbReference>
<dbReference type="GO" id="GO:0016787">
    <property type="term" value="F:hydrolase activity"/>
    <property type="evidence" value="ECO:0007669"/>
    <property type="project" value="UniProtKB-KW"/>
</dbReference>
<dbReference type="Proteomes" id="UP000282977">
    <property type="component" value="Unassembled WGS sequence"/>
</dbReference>
<organism evidence="5 6">
    <name type="scientific">Sphingobium algorifonticola</name>
    <dbReference type="NCBI Taxonomy" id="2008318"/>
    <lineage>
        <taxon>Bacteria</taxon>
        <taxon>Pseudomonadati</taxon>
        <taxon>Pseudomonadota</taxon>
        <taxon>Alphaproteobacteria</taxon>
        <taxon>Sphingomonadales</taxon>
        <taxon>Sphingomonadaceae</taxon>
        <taxon>Sphingobium</taxon>
    </lineage>
</organism>
<dbReference type="GO" id="GO:0009758">
    <property type="term" value="P:carbohydrate utilization"/>
    <property type="evidence" value="ECO:0007669"/>
    <property type="project" value="InterPro"/>
</dbReference>
<evidence type="ECO:0000256" key="3">
    <source>
        <dbReference type="PIRSR" id="PIRSR603469-4"/>
    </source>
</evidence>
<feature type="binding site" evidence="2">
    <location>
        <position position="111"/>
    </location>
    <ligand>
        <name>substrate</name>
    </ligand>
</feature>
<dbReference type="CDD" id="cd08997">
    <property type="entry name" value="GH68"/>
    <property type="match status" value="1"/>
</dbReference>
<feature type="site" description="Transition state stabilizer" evidence="3">
    <location>
        <position position="194"/>
    </location>
</feature>
<evidence type="ECO:0000256" key="1">
    <source>
        <dbReference type="ARBA" id="ARBA00006775"/>
    </source>
</evidence>
<keyword evidence="6" id="KW-1185">Reference proteome</keyword>
<dbReference type="SUPFAM" id="SSF75005">
    <property type="entry name" value="Arabinanase/levansucrase/invertase"/>
    <property type="match status" value="1"/>
</dbReference>
<proteinExistence type="inferred from homology"/>
<sequence length="372" mass="40587">MTASRWTREAVAALAHGHDSPEMPLIAPDSLSSILPGYDCWDHWPVQEEDGRTAEIAGGILMLLLTAPIMGDPEARHGHARIRVMHVRDDQWTDLGNLLPEGFSPGSREWAGSAFVSAGHDTITLYFTAAGARDEAIESFTQRLFETRAPLSTEEGMIHIGTWTTPRECVVPDGHVYVNDFSHGGVGTIKAFRDPFWFRDPADDVEYLLFTASLAQSTSAYNGAIGKALRGPAGNWRLDGPLIDADGVNNELERPHIVLHGGLYYCFWSTQRKVFDPDGPVGPTGLYGMVADRMAGPWRPVNGTGLVLANPLAAPFQTFSWLVLDDLSVLSFVDMPGLLCLPDDPAIARAHFGGTPAPRCRLRLEGDRSMLA</sequence>
<dbReference type="Gene3D" id="2.115.10.20">
    <property type="entry name" value="Glycosyl hydrolase domain, family 43"/>
    <property type="match status" value="1"/>
</dbReference>
<gene>
    <name evidence="5" type="ORF">ENE74_07520</name>
</gene>
<keyword evidence="5" id="KW-0378">Hydrolase</keyword>
<protein>
    <submittedName>
        <fullName evidence="5">Glycoside hydrolase family 68 protein</fullName>
    </submittedName>
</protein>
<reference evidence="5 6" key="1">
    <citation type="submission" date="2019-01" db="EMBL/GenBank/DDBJ databases">
        <authorList>
            <person name="Chen W.-M."/>
        </authorList>
    </citation>
    <scope>NUCLEOTIDE SEQUENCE [LARGE SCALE GENOMIC DNA]</scope>
    <source>
        <strain evidence="5 6">TLA-22</strain>
    </source>
</reference>
<comment type="caution">
    <text evidence="5">The sequence shown here is derived from an EMBL/GenBank/DDBJ whole genome shotgun (WGS) entry which is preliminary data.</text>
</comment>
<dbReference type="InterPro" id="IPR003469">
    <property type="entry name" value="Glyco_hydro_68"/>
</dbReference>
<dbReference type="Pfam" id="PF02435">
    <property type="entry name" value="Glyco_hydro_68"/>
    <property type="match status" value="2"/>
</dbReference>
<accession>A0A437J9C7</accession>
<name>A0A437J9C7_9SPHN</name>
<feature type="binding site" evidence="2">
    <location>
        <position position="41"/>
    </location>
    <ligand>
        <name>substrate</name>
    </ligand>
</feature>
<dbReference type="EMBL" id="RZUL01000002">
    <property type="protein sequence ID" value="RVT42074.1"/>
    <property type="molecule type" value="Genomic_DNA"/>
</dbReference>
<dbReference type="OrthoDB" id="3359526at2"/>
<evidence type="ECO:0000313" key="6">
    <source>
        <dbReference type="Proteomes" id="UP000282977"/>
    </source>
</evidence>
<evidence type="ECO:0000313" key="5">
    <source>
        <dbReference type="EMBL" id="RVT42074.1"/>
    </source>
</evidence>
<comment type="similarity">
    <text evidence="1 4">Belongs to the glycosyl hydrolase 68 family.</text>
</comment>
<evidence type="ECO:0000256" key="4">
    <source>
        <dbReference type="RuleBase" id="RU361220"/>
    </source>
</evidence>
<dbReference type="AlphaFoldDB" id="A0A437J9C7"/>
<feature type="binding site" evidence="2">
    <location>
        <begin position="193"/>
        <end position="194"/>
    </location>
    <ligand>
        <name>substrate</name>
    </ligand>
</feature>